<keyword evidence="1" id="KW-1133">Transmembrane helix</keyword>
<dbReference type="InterPro" id="IPR034756">
    <property type="entry name" value="T2SSM_b"/>
</dbReference>
<reference evidence="2 3" key="1">
    <citation type="submission" date="2015-01" db="EMBL/GenBank/DDBJ databases">
        <title>Genome sequence of the anaerobic bacterium Geobacter soli GSS01, a dissimilatory Fe(III) reducer from soil.</title>
        <authorList>
            <person name="Yang G."/>
            <person name="Zhou S."/>
        </authorList>
    </citation>
    <scope>NUCLEOTIDE SEQUENCE [LARGE SCALE GENOMIC DNA]</scope>
    <source>
        <strain evidence="2 3">GSS01</strain>
    </source>
</reference>
<organism evidence="2 3">
    <name type="scientific">Geobacter soli</name>
    <dbReference type="NCBI Taxonomy" id="1510391"/>
    <lineage>
        <taxon>Bacteria</taxon>
        <taxon>Pseudomonadati</taxon>
        <taxon>Thermodesulfobacteriota</taxon>
        <taxon>Desulfuromonadia</taxon>
        <taxon>Geobacterales</taxon>
        <taxon>Geobacteraceae</taxon>
        <taxon>Geobacter</taxon>
    </lineage>
</organism>
<accession>A0A0C1QVG7</accession>
<dbReference type="Proteomes" id="UP000031433">
    <property type="component" value="Unassembled WGS sequence"/>
</dbReference>
<keyword evidence="3" id="KW-1185">Reference proteome</keyword>
<dbReference type="EMBL" id="JXBL01000001">
    <property type="protein sequence ID" value="KIE42166.1"/>
    <property type="molecule type" value="Genomic_DNA"/>
</dbReference>
<evidence type="ECO:0000313" key="3">
    <source>
        <dbReference type="Proteomes" id="UP000031433"/>
    </source>
</evidence>
<proteinExistence type="predicted"/>
<comment type="caution">
    <text evidence="2">The sequence shown here is derived from an EMBL/GenBank/DDBJ whole genome shotgun (WGS) entry which is preliminary data.</text>
</comment>
<dbReference type="Pfam" id="PF10741">
    <property type="entry name" value="T2SSM_b"/>
    <property type="match status" value="1"/>
</dbReference>
<dbReference type="AlphaFoldDB" id="A0A0C1QVG7"/>
<name>A0A0C1QVG7_9BACT</name>
<evidence type="ECO:0000313" key="2">
    <source>
        <dbReference type="EMBL" id="KIE42166.1"/>
    </source>
</evidence>
<keyword evidence="1" id="KW-0812">Transmembrane</keyword>
<evidence type="ECO:0000256" key="1">
    <source>
        <dbReference type="SAM" id="Phobius"/>
    </source>
</evidence>
<protein>
    <submittedName>
        <fullName evidence="2">Pilus assembly protein PilO</fullName>
    </submittedName>
</protein>
<dbReference type="Gene3D" id="3.30.70.60">
    <property type="match status" value="1"/>
</dbReference>
<sequence>MTKQQLIQLITSRKRTVVVLLVLATVNIILTMFKGVYQEPRIAELRDEWTSKRSLNTGARHDVSSIYRQGTEDLKAYRERLTPKRGFTALMMEVFETAADNGLTVKGVTYKPKQVPDQKLVVYDVVLSLDGTYAGIKSFLSDLQCHRSMLVVESLSLNSGSAVEEAVALKVQLSAYLRTEE</sequence>
<keyword evidence="1" id="KW-0472">Membrane</keyword>
<dbReference type="InterPro" id="IPR014717">
    <property type="entry name" value="Transl_elong_EF1B/ribsomal_bS6"/>
</dbReference>
<gene>
    <name evidence="2" type="ORF">SE37_05795</name>
</gene>
<feature type="transmembrane region" description="Helical" evidence="1">
    <location>
        <begin position="16"/>
        <end position="37"/>
    </location>
</feature>